<reference evidence="2" key="1">
    <citation type="journal article" date="2014" name="Int. J. Syst. Evol. Microbiol.">
        <title>Complete genome sequence of Corynebacterium casei LMG S-19264T (=DSM 44701T), isolated from a smear-ripened cheese.</title>
        <authorList>
            <consortium name="US DOE Joint Genome Institute (JGI-PGF)"/>
            <person name="Walter F."/>
            <person name="Albersmeier A."/>
            <person name="Kalinowski J."/>
            <person name="Ruckert C."/>
        </authorList>
    </citation>
    <scope>NUCLEOTIDE SEQUENCE</scope>
    <source>
        <strain evidence="2">JCM 4646</strain>
    </source>
</reference>
<proteinExistence type="predicted"/>
<comment type="caution">
    <text evidence="2">The sequence shown here is derived from an EMBL/GenBank/DDBJ whole genome shotgun (WGS) entry which is preliminary data.</text>
</comment>
<reference evidence="2" key="2">
    <citation type="submission" date="2020-09" db="EMBL/GenBank/DDBJ databases">
        <authorList>
            <person name="Sun Q."/>
            <person name="Ohkuma M."/>
        </authorList>
    </citation>
    <scope>NUCLEOTIDE SEQUENCE</scope>
    <source>
        <strain evidence="2">JCM 4646</strain>
    </source>
</reference>
<dbReference type="EMBL" id="BNBO01000008">
    <property type="protein sequence ID" value="GHH67215.1"/>
    <property type="molecule type" value="Genomic_DNA"/>
</dbReference>
<feature type="compositionally biased region" description="Low complexity" evidence="1">
    <location>
        <begin position="20"/>
        <end position="40"/>
    </location>
</feature>
<dbReference type="Proteomes" id="UP000617734">
    <property type="component" value="Unassembled WGS sequence"/>
</dbReference>
<evidence type="ECO:0000313" key="3">
    <source>
        <dbReference type="Proteomes" id="UP000617734"/>
    </source>
</evidence>
<sequence length="120" mass="12162">MSSATWTRRPAGRPPGGAPGLPAVGVPAGASPPAVAVGAAPPAPGATGSSLFPGPRPVSDRAGAAAGTAARRTVCTAARHPPMVVRRAKHQTLTEPARRPDGQVRADRPWGLTVRREERG</sequence>
<feature type="compositionally biased region" description="Low complexity" evidence="1">
    <location>
        <begin position="61"/>
        <end position="79"/>
    </location>
</feature>
<name>A0A919KNM6_9ACTN</name>
<evidence type="ECO:0000313" key="2">
    <source>
        <dbReference type="EMBL" id="GHH67215.1"/>
    </source>
</evidence>
<dbReference type="AlphaFoldDB" id="A0A919KNM6"/>
<keyword evidence="3" id="KW-1185">Reference proteome</keyword>
<feature type="region of interest" description="Disordered" evidence="1">
    <location>
        <begin position="1"/>
        <end position="120"/>
    </location>
</feature>
<protein>
    <submittedName>
        <fullName evidence="2">Uncharacterized protein</fullName>
    </submittedName>
</protein>
<evidence type="ECO:0000256" key="1">
    <source>
        <dbReference type="SAM" id="MobiDB-lite"/>
    </source>
</evidence>
<organism evidence="2 3">
    <name type="scientific">Kitasatospora indigofera</name>
    <dbReference type="NCBI Taxonomy" id="67307"/>
    <lineage>
        <taxon>Bacteria</taxon>
        <taxon>Bacillati</taxon>
        <taxon>Actinomycetota</taxon>
        <taxon>Actinomycetes</taxon>
        <taxon>Kitasatosporales</taxon>
        <taxon>Streptomycetaceae</taxon>
        <taxon>Kitasatospora</taxon>
    </lineage>
</organism>
<gene>
    <name evidence="2" type="ORF">GCM10018781_22200</name>
</gene>
<feature type="compositionally biased region" description="Basic and acidic residues" evidence="1">
    <location>
        <begin position="96"/>
        <end position="120"/>
    </location>
</feature>
<accession>A0A919KNM6</accession>